<organism evidence="1 2">
    <name type="scientific">Candidatus Gottesmanbacteria bacterium GW2011_GWB1_49_7</name>
    <dbReference type="NCBI Taxonomy" id="1618448"/>
    <lineage>
        <taxon>Bacteria</taxon>
        <taxon>Candidatus Gottesmaniibacteriota</taxon>
    </lineage>
</organism>
<reference evidence="1 2" key="1">
    <citation type="journal article" date="2015" name="Nature">
        <title>rRNA introns, odd ribosomes, and small enigmatic genomes across a large radiation of phyla.</title>
        <authorList>
            <person name="Brown C.T."/>
            <person name="Hug L.A."/>
            <person name="Thomas B.C."/>
            <person name="Sharon I."/>
            <person name="Castelle C.J."/>
            <person name="Singh A."/>
            <person name="Wilkins M.J."/>
            <person name="Williams K.H."/>
            <person name="Banfield J.F."/>
        </authorList>
    </citation>
    <scope>NUCLEOTIDE SEQUENCE [LARGE SCALE GENOMIC DNA]</scope>
</reference>
<dbReference type="EMBL" id="LCQD01000003">
    <property type="protein sequence ID" value="KKW13218.1"/>
    <property type="molecule type" value="Genomic_DNA"/>
</dbReference>
<sequence>MRSVDLVVIGENQMVKNTFGRKVFRWAIYKKTEGIPYPGEFWEDCNDEKEAREMLLKMYGDSEDGPTPFHIVRSTLEALKIPRDTTK</sequence>
<dbReference type="Proteomes" id="UP000034588">
    <property type="component" value="Unassembled WGS sequence"/>
</dbReference>
<evidence type="ECO:0000313" key="1">
    <source>
        <dbReference type="EMBL" id="KKW13218.1"/>
    </source>
</evidence>
<dbReference type="AlphaFoldDB" id="A0A0G1W3E5"/>
<accession>A0A0G1W3E5</accession>
<gene>
    <name evidence="1" type="ORF">UY48_C0003G0040</name>
</gene>
<proteinExistence type="predicted"/>
<evidence type="ECO:0000313" key="2">
    <source>
        <dbReference type="Proteomes" id="UP000034588"/>
    </source>
</evidence>
<protein>
    <submittedName>
        <fullName evidence="1">Uncharacterized protein</fullName>
    </submittedName>
</protein>
<name>A0A0G1W3E5_9BACT</name>
<comment type="caution">
    <text evidence="1">The sequence shown here is derived from an EMBL/GenBank/DDBJ whole genome shotgun (WGS) entry which is preliminary data.</text>
</comment>